<keyword evidence="1" id="KW-0808">Transferase</keyword>
<keyword evidence="1" id="KW-0489">Methyltransferase</keyword>
<proteinExistence type="predicted"/>
<evidence type="ECO:0000313" key="2">
    <source>
        <dbReference type="Proteomes" id="UP001145114"/>
    </source>
</evidence>
<feature type="non-terminal residue" evidence="1">
    <location>
        <position position="1"/>
    </location>
</feature>
<dbReference type="EMBL" id="JAMZIH010007462">
    <property type="protein sequence ID" value="KAJ1673052.1"/>
    <property type="molecule type" value="Genomic_DNA"/>
</dbReference>
<comment type="caution">
    <text evidence="1">The sequence shown here is derived from an EMBL/GenBank/DDBJ whole genome shotgun (WGS) entry which is preliminary data.</text>
</comment>
<keyword evidence="2" id="KW-1185">Reference proteome</keyword>
<evidence type="ECO:0000313" key="1">
    <source>
        <dbReference type="EMBL" id="KAJ1673052.1"/>
    </source>
</evidence>
<reference evidence="1" key="1">
    <citation type="submission" date="2022-06" db="EMBL/GenBank/DDBJ databases">
        <title>Phylogenomic reconstructions and comparative analyses of Kickxellomycotina fungi.</title>
        <authorList>
            <person name="Reynolds N.K."/>
            <person name="Stajich J.E."/>
            <person name="Barry K."/>
            <person name="Grigoriev I.V."/>
            <person name="Crous P."/>
            <person name="Smith M.E."/>
        </authorList>
    </citation>
    <scope>NUCLEOTIDE SEQUENCE</scope>
    <source>
        <strain evidence="1">RSA 2271</strain>
    </source>
</reference>
<name>A0ACC1HA89_9FUNG</name>
<gene>
    <name evidence="1" type="primary">CHO2_2</name>
    <name evidence="1" type="ORF">EV182_005983</name>
</gene>
<dbReference type="Proteomes" id="UP001145114">
    <property type="component" value="Unassembled WGS sequence"/>
</dbReference>
<dbReference type="EC" id="2.1.1.17" evidence="1"/>
<sequence length="392" mass="42974">DGSVVPLDEAKLDRVLKDLDLLAMVTDKTSSVRNLFNDTKNMITQATTKFAERSIPFELAKVPHLSHYQIQLQPSAISGGTCGAEVMPASGSPLSESDTKNLAGTRPSYVLGEPIRVSWCVPATHSQKDWIGVYPVTANPSDQLTIVSSWGRYVYIRPDRQLLMSIAPGDSIYASITKGTTYAPLTPLEEGRDGYDKERLGQADAVQLYYGEAVFSSHSLPWKVGIYEMRLHHATTHSVLRKSMAFEICAPDLWPQIPLPHTAEAVAKELLSLANRCLAETVMETSLSGTATPNSCSDPSASSTTINNLLAPLRVDIIKPLQSVRDRISIDNTLSEQQAKRLTYMVKVSFGVEFEPDVLIQAAKRSMTVLRVAERILKAKQTLETLSSTIIG</sequence>
<protein>
    <submittedName>
        <fullName evidence="1">Phosphatidylethanolamine N-methyltransferase</fullName>
        <ecNumber evidence="1">2.1.1.17</ecNumber>
    </submittedName>
</protein>
<accession>A0ACC1HA89</accession>
<organism evidence="1 2">
    <name type="scientific">Spiromyces aspiralis</name>
    <dbReference type="NCBI Taxonomy" id="68401"/>
    <lineage>
        <taxon>Eukaryota</taxon>
        <taxon>Fungi</taxon>
        <taxon>Fungi incertae sedis</taxon>
        <taxon>Zoopagomycota</taxon>
        <taxon>Kickxellomycotina</taxon>
        <taxon>Kickxellomycetes</taxon>
        <taxon>Kickxellales</taxon>
        <taxon>Kickxellaceae</taxon>
        <taxon>Spiromyces</taxon>
    </lineage>
</organism>